<dbReference type="GO" id="GO:0008410">
    <property type="term" value="F:CoA-transferase activity"/>
    <property type="evidence" value="ECO:0007669"/>
    <property type="project" value="InterPro"/>
</dbReference>
<dbReference type="Pfam" id="PF01144">
    <property type="entry name" value="CoA_trans"/>
    <property type="match status" value="1"/>
</dbReference>
<dbReference type="Gene3D" id="3.40.1080.10">
    <property type="entry name" value="Glutaconate Coenzyme A-transferase"/>
    <property type="match status" value="1"/>
</dbReference>
<reference evidence="1" key="1">
    <citation type="journal article" date="2015" name="Nature">
        <title>Complex archaea that bridge the gap between prokaryotes and eukaryotes.</title>
        <authorList>
            <person name="Spang A."/>
            <person name="Saw J.H."/>
            <person name="Jorgensen S.L."/>
            <person name="Zaremba-Niedzwiedzka K."/>
            <person name="Martijn J."/>
            <person name="Lind A.E."/>
            <person name="van Eijk R."/>
            <person name="Schleper C."/>
            <person name="Guy L."/>
            <person name="Ettema T.J."/>
        </authorList>
    </citation>
    <scope>NUCLEOTIDE SEQUENCE</scope>
</reference>
<dbReference type="PANTHER" id="PTHR43293:SF3">
    <property type="entry name" value="CHOLESTEROL RING-CLEAVING HYDROLASE IPDB SUBUNIT"/>
    <property type="match status" value="1"/>
</dbReference>
<sequence length="344" mass="38569">MVNSNNKVMSLKEAVSNNVKDGDELALGNYSLSMCVALASEVIRQKKKHLTVYTQSSHIDLEYLAAGECIDKIIIPFVTVVGGTGAVVRRLQRNEIEIEEYSNFHINAQYQAGMYGFSFMPVLESAIHTDLFKKRNFMGENKFKVIKCPYTGKDILTVPAANPDVCIIHVQRADKFGNAQYWGAMGSVQAAALASKKIIVSCEEIVDYDIIRASPHHTIIPAYRTSAVCEAKFGAHPTEVVGYYNRDSLFANWAFGCLMSDKAIERWLEEWIYGCKDHHAYLQKYAEIFGSETLNSLKCNPYYSAPVNYGCPSPSWDDNGIHSTLGIKSEDIKKIMEEEGIYHE</sequence>
<gene>
    <name evidence="1" type="ORF">LCGC14_1193070</name>
</gene>
<comment type="caution">
    <text evidence="1">The sequence shown here is derived from an EMBL/GenBank/DDBJ whole genome shotgun (WGS) entry which is preliminary data.</text>
</comment>
<evidence type="ECO:0008006" key="2">
    <source>
        <dbReference type="Google" id="ProtNLM"/>
    </source>
</evidence>
<dbReference type="SMART" id="SM00882">
    <property type="entry name" value="CoA_trans"/>
    <property type="match status" value="1"/>
</dbReference>
<dbReference type="SUPFAM" id="SSF100950">
    <property type="entry name" value="NagB/RpiA/CoA transferase-like"/>
    <property type="match status" value="1"/>
</dbReference>
<name>A0A0F9PP43_9ZZZZ</name>
<dbReference type="AlphaFoldDB" id="A0A0F9PP43"/>
<organism evidence="1">
    <name type="scientific">marine sediment metagenome</name>
    <dbReference type="NCBI Taxonomy" id="412755"/>
    <lineage>
        <taxon>unclassified sequences</taxon>
        <taxon>metagenomes</taxon>
        <taxon>ecological metagenomes</taxon>
    </lineage>
</organism>
<protein>
    <recommendedName>
        <fullName evidence="2">3-oxoadipate CoA-transferase subunit A</fullName>
    </recommendedName>
</protein>
<dbReference type="EMBL" id="LAZR01006071">
    <property type="protein sequence ID" value="KKM94952.1"/>
    <property type="molecule type" value="Genomic_DNA"/>
</dbReference>
<dbReference type="InterPro" id="IPR004165">
    <property type="entry name" value="CoA_trans_fam_I"/>
</dbReference>
<evidence type="ECO:0000313" key="1">
    <source>
        <dbReference type="EMBL" id="KKM94952.1"/>
    </source>
</evidence>
<proteinExistence type="predicted"/>
<dbReference type="Gene3D" id="3.30.30.40">
    <property type="match status" value="1"/>
</dbReference>
<dbReference type="PANTHER" id="PTHR43293">
    <property type="entry name" value="ACETATE COA-TRANSFERASE YDIF"/>
    <property type="match status" value="1"/>
</dbReference>
<dbReference type="InterPro" id="IPR037171">
    <property type="entry name" value="NagB/RpiA_transferase-like"/>
</dbReference>
<accession>A0A0F9PP43</accession>